<comment type="caution">
    <text evidence="1">The sequence shown here is derived from an EMBL/GenBank/DDBJ whole genome shotgun (WGS) entry which is preliminary data.</text>
</comment>
<evidence type="ECO:0000313" key="1">
    <source>
        <dbReference type="EMBL" id="CAG8618811.1"/>
    </source>
</evidence>
<sequence length="184" mass="21180">MNLSDQSQSDLEEYKGLLNYHVENPDSLAAFKYFNPKITLSTCKLLSKKILSKAVSEFIPKIEVTAQKDKVEITKAQDVNAEQSRASDIILKIEELFKKFNPELENLLWVDLELFRQKQSPFNAITSRQFSNDVIGYWSHYASCAKELEQVVLQIYEICVDAASVECLWSSIGFIYSNRRNKLL</sequence>
<dbReference type="EMBL" id="CAJVQC010010622">
    <property type="protein sequence ID" value="CAG8618811.1"/>
    <property type="molecule type" value="Genomic_DNA"/>
</dbReference>
<gene>
    <name evidence="1" type="ORF">RPERSI_LOCUS6627</name>
</gene>
<dbReference type="Proteomes" id="UP000789920">
    <property type="component" value="Unassembled WGS sequence"/>
</dbReference>
<reference evidence="1" key="1">
    <citation type="submission" date="2021-06" db="EMBL/GenBank/DDBJ databases">
        <authorList>
            <person name="Kallberg Y."/>
            <person name="Tangrot J."/>
            <person name="Rosling A."/>
        </authorList>
    </citation>
    <scope>NUCLEOTIDE SEQUENCE</scope>
    <source>
        <strain evidence="1">MA461A</strain>
    </source>
</reference>
<keyword evidence="2" id="KW-1185">Reference proteome</keyword>
<proteinExistence type="predicted"/>
<evidence type="ECO:0000313" key="2">
    <source>
        <dbReference type="Proteomes" id="UP000789920"/>
    </source>
</evidence>
<organism evidence="1 2">
    <name type="scientific">Racocetra persica</name>
    <dbReference type="NCBI Taxonomy" id="160502"/>
    <lineage>
        <taxon>Eukaryota</taxon>
        <taxon>Fungi</taxon>
        <taxon>Fungi incertae sedis</taxon>
        <taxon>Mucoromycota</taxon>
        <taxon>Glomeromycotina</taxon>
        <taxon>Glomeromycetes</taxon>
        <taxon>Diversisporales</taxon>
        <taxon>Gigasporaceae</taxon>
        <taxon>Racocetra</taxon>
    </lineage>
</organism>
<name>A0ACA9N5A2_9GLOM</name>
<accession>A0ACA9N5A2</accession>
<feature type="non-terminal residue" evidence="1">
    <location>
        <position position="184"/>
    </location>
</feature>
<protein>
    <submittedName>
        <fullName evidence="1">26301_t:CDS:1</fullName>
    </submittedName>
</protein>